<accession>A0A0M7BE29</accession>
<organism evidence="2 3">
    <name type="scientific">Jannaschia seosinensis</name>
    <dbReference type="NCBI Taxonomy" id="313367"/>
    <lineage>
        <taxon>Bacteria</taxon>
        <taxon>Pseudomonadati</taxon>
        <taxon>Pseudomonadota</taxon>
        <taxon>Alphaproteobacteria</taxon>
        <taxon>Rhodobacterales</taxon>
        <taxon>Roseobacteraceae</taxon>
        <taxon>Jannaschia</taxon>
    </lineage>
</organism>
<evidence type="ECO:0000313" key="2">
    <source>
        <dbReference type="EMBL" id="CUH40042.1"/>
    </source>
</evidence>
<gene>
    <name evidence="2" type="ORF">JSE7799_02771</name>
</gene>
<feature type="chain" id="PRO_5005810071" evidence="1">
    <location>
        <begin position="22"/>
        <end position="42"/>
    </location>
</feature>
<dbReference type="RefSeq" id="WP_275934902.1">
    <property type="nucleotide sequence ID" value="NZ_CYPR01000185.1"/>
</dbReference>
<keyword evidence="1" id="KW-0732">Signal</keyword>
<dbReference type="AlphaFoldDB" id="A0A0M7BE29"/>
<dbReference type="Proteomes" id="UP000049455">
    <property type="component" value="Unassembled WGS sequence"/>
</dbReference>
<evidence type="ECO:0000256" key="1">
    <source>
        <dbReference type="SAM" id="SignalP"/>
    </source>
</evidence>
<name>A0A0M7BE29_9RHOB</name>
<proteinExistence type="predicted"/>
<sequence length="42" mass="4446">MKRTLFTAAFFAIWSSLPAQSGSPAWTGSAVCLLPLHPTALV</sequence>
<keyword evidence="3" id="KW-1185">Reference proteome</keyword>
<protein>
    <submittedName>
        <fullName evidence="2">Uncharacterized protein</fullName>
    </submittedName>
</protein>
<dbReference type="EMBL" id="CYPR01000185">
    <property type="protein sequence ID" value="CUH40042.1"/>
    <property type="molecule type" value="Genomic_DNA"/>
</dbReference>
<feature type="signal peptide" evidence="1">
    <location>
        <begin position="1"/>
        <end position="21"/>
    </location>
</feature>
<evidence type="ECO:0000313" key="3">
    <source>
        <dbReference type="Proteomes" id="UP000049455"/>
    </source>
</evidence>
<reference evidence="2 3" key="1">
    <citation type="submission" date="2015-09" db="EMBL/GenBank/DDBJ databases">
        <authorList>
            <person name="Jackson K.R."/>
            <person name="Lunt B.L."/>
            <person name="Fisher J.N.B."/>
            <person name="Gardner A.V."/>
            <person name="Bailey M.E."/>
            <person name="Deus L.M."/>
            <person name="Earl A.S."/>
            <person name="Gibby P.D."/>
            <person name="Hartmann K.A."/>
            <person name="Liu J.E."/>
            <person name="Manci A.M."/>
            <person name="Nielsen D.A."/>
            <person name="Solomon M.B."/>
            <person name="Breakwell D.P."/>
            <person name="Burnett S.H."/>
            <person name="Grose J.H."/>
        </authorList>
    </citation>
    <scope>NUCLEOTIDE SEQUENCE [LARGE SCALE GENOMIC DNA]</scope>
    <source>
        <strain evidence="2 3">CECT 7799</strain>
    </source>
</reference>